<accession>A0A1I2P5V8</accession>
<proteinExistence type="predicted"/>
<protein>
    <submittedName>
        <fullName evidence="1">Uncharacterized protein</fullName>
    </submittedName>
</protein>
<dbReference type="AlphaFoldDB" id="A0A1I2P5V8"/>
<sequence length="71" mass="7873">MPPLSYTNHVVSINITHADHMVNIFVYFQHYSAANATGTEVFIVASVALFTLWDRILILNGTIEVKNAKPG</sequence>
<keyword evidence="2" id="KW-1185">Reference proteome</keyword>
<dbReference type="STRING" id="341036.SAMN05660649_00728"/>
<dbReference type="EMBL" id="FOOX01000002">
    <property type="protein sequence ID" value="SFG11434.1"/>
    <property type="molecule type" value="Genomic_DNA"/>
</dbReference>
<name>A0A1I2P5V8_9FIRM</name>
<gene>
    <name evidence="1" type="ORF">SAMN05660649_00728</name>
</gene>
<reference evidence="2" key="1">
    <citation type="submission" date="2016-10" db="EMBL/GenBank/DDBJ databases">
        <authorList>
            <person name="Varghese N."/>
            <person name="Submissions S."/>
        </authorList>
    </citation>
    <scope>NUCLEOTIDE SEQUENCE [LARGE SCALE GENOMIC DNA]</scope>
    <source>
        <strain evidence="2">DSM 17038</strain>
    </source>
</reference>
<evidence type="ECO:0000313" key="2">
    <source>
        <dbReference type="Proteomes" id="UP000199337"/>
    </source>
</evidence>
<evidence type="ECO:0000313" key="1">
    <source>
        <dbReference type="EMBL" id="SFG11434.1"/>
    </source>
</evidence>
<organism evidence="1 2">
    <name type="scientific">Desulfotruncus arcticus DSM 17038</name>
    <dbReference type="NCBI Taxonomy" id="1121424"/>
    <lineage>
        <taxon>Bacteria</taxon>
        <taxon>Bacillati</taxon>
        <taxon>Bacillota</taxon>
        <taxon>Clostridia</taxon>
        <taxon>Eubacteriales</taxon>
        <taxon>Desulfallaceae</taxon>
        <taxon>Desulfotruncus</taxon>
    </lineage>
</organism>
<dbReference type="Proteomes" id="UP000199337">
    <property type="component" value="Unassembled WGS sequence"/>
</dbReference>